<feature type="compositionally biased region" description="Basic residues" evidence="1">
    <location>
        <begin position="281"/>
        <end position="299"/>
    </location>
</feature>
<dbReference type="PANTHER" id="PTHR38048">
    <property type="entry name" value="EXPRESSED PROTEIN"/>
    <property type="match status" value="1"/>
</dbReference>
<dbReference type="Proteomes" id="UP000070121">
    <property type="component" value="Unassembled WGS sequence"/>
</dbReference>
<keyword evidence="4" id="KW-1185">Reference proteome</keyword>
<evidence type="ECO:0000313" key="4">
    <source>
        <dbReference type="Proteomes" id="UP000070121"/>
    </source>
</evidence>
<dbReference type="OrthoDB" id="10044044at2759"/>
<feature type="region of interest" description="Disordered" evidence="1">
    <location>
        <begin position="1"/>
        <end position="28"/>
    </location>
</feature>
<feature type="region of interest" description="Disordered" evidence="1">
    <location>
        <begin position="347"/>
        <end position="468"/>
    </location>
</feature>
<feature type="compositionally biased region" description="Basic and acidic residues" evidence="1">
    <location>
        <begin position="445"/>
        <end position="454"/>
    </location>
</feature>
<feature type="compositionally biased region" description="Basic residues" evidence="1">
    <location>
        <begin position="364"/>
        <end position="375"/>
    </location>
</feature>
<feature type="region of interest" description="Disordered" evidence="1">
    <location>
        <begin position="270"/>
        <end position="299"/>
    </location>
</feature>
<evidence type="ECO:0000256" key="1">
    <source>
        <dbReference type="SAM" id="MobiDB-lite"/>
    </source>
</evidence>
<feature type="domain" description="Hemerythrin-like" evidence="2">
    <location>
        <begin position="41"/>
        <end position="170"/>
    </location>
</feature>
<feature type="compositionally biased region" description="Low complexity" evidence="1">
    <location>
        <begin position="13"/>
        <end position="22"/>
    </location>
</feature>
<dbReference type="EMBL" id="JFFI01002203">
    <property type="protein sequence ID" value="KXH40034.1"/>
    <property type="molecule type" value="Genomic_DNA"/>
</dbReference>
<evidence type="ECO:0000313" key="3">
    <source>
        <dbReference type="EMBL" id="KXH40034.1"/>
    </source>
</evidence>
<dbReference type="Pfam" id="PF01814">
    <property type="entry name" value="Hemerythrin"/>
    <property type="match status" value="1"/>
</dbReference>
<sequence>MSSSTTEQPQALPPAEETTPAKPELPPLTPAEFKVYNQMAEKMNYFHNHFRHQWTLLHTAATTNRRPQNMSLQQFLDTGLQFTRHLTAHHGIEEAHVFPMLARRMPEFRGGRGGELLKQHKQIHDGMDKFEAYLRACRDRETELELGVLKEKMDSWGEVLWTHLDQEVETLGAENMRKYWTMEESYSRTPPTLPNLHLATLSQAVSFHSCRICTIPGILPNNPIPISGTNPLSILQCTVNGNHEACLASLPAPNLGPPPQLFNRQPAELTTHKHGPEPHAPPRRRPLLLGRHRQHPLGRKIRRALERLQDETRHDLQPRERPVQRRLGRRVLVALCLLFLRDTRRRHEAPQPEVQRQQSPQPRNRARLAQQRRQRPQVSRDAHAAARRSGGRGRRLAQENSRVGREGEGEGDELAGRVAEGGGAEGVDDGGGEARGVAEEAEDGVNARRGREAAVEVGDEGVDVGGRRGEELAEGGFLGRRAF</sequence>
<comment type="caution">
    <text evidence="3">The sequence shown here is derived from an EMBL/GenBank/DDBJ whole genome shotgun (WGS) entry which is preliminary data.</text>
</comment>
<dbReference type="CDD" id="cd12108">
    <property type="entry name" value="Hr-like"/>
    <property type="match status" value="1"/>
</dbReference>
<dbReference type="AlphaFoldDB" id="A0A135SVU4"/>
<gene>
    <name evidence="3" type="ORF">CSAL01_13596</name>
</gene>
<organism evidence="3 4">
    <name type="scientific">Colletotrichum salicis</name>
    <dbReference type="NCBI Taxonomy" id="1209931"/>
    <lineage>
        <taxon>Eukaryota</taxon>
        <taxon>Fungi</taxon>
        <taxon>Dikarya</taxon>
        <taxon>Ascomycota</taxon>
        <taxon>Pezizomycotina</taxon>
        <taxon>Sordariomycetes</taxon>
        <taxon>Hypocreomycetidae</taxon>
        <taxon>Glomerellales</taxon>
        <taxon>Glomerellaceae</taxon>
        <taxon>Colletotrichum</taxon>
        <taxon>Colletotrichum acutatum species complex</taxon>
    </lineage>
</organism>
<proteinExistence type="predicted"/>
<protein>
    <recommendedName>
        <fullName evidence="2">Hemerythrin-like domain-containing protein</fullName>
    </recommendedName>
</protein>
<reference evidence="3 4" key="1">
    <citation type="submission" date="2014-02" db="EMBL/GenBank/DDBJ databases">
        <title>The genome sequence of Colletotrichum salicis CBS 607.94.</title>
        <authorList>
            <person name="Baroncelli R."/>
            <person name="Thon M.R."/>
        </authorList>
    </citation>
    <scope>NUCLEOTIDE SEQUENCE [LARGE SCALE GENOMIC DNA]</scope>
    <source>
        <strain evidence="3 4">CBS 607.94</strain>
    </source>
</reference>
<dbReference type="InterPro" id="IPR053206">
    <property type="entry name" value="Dimeric_xanthone_biosynth"/>
</dbReference>
<accession>A0A135SVU4</accession>
<evidence type="ECO:0000259" key="2">
    <source>
        <dbReference type="Pfam" id="PF01814"/>
    </source>
</evidence>
<dbReference type="Gene3D" id="1.20.120.520">
    <property type="entry name" value="nmb1532 protein domain like"/>
    <property type="match status" value="1"/>
</dbReference>
<dbReference type="InterPro" id="IPR012312">
    <property type="entry name" value="Hemerythrin-like"/>
</dbReference>
<feature type="compositionally biased region" description="Basic residues" evidence="1">
    <location>
        <begin position="385"/>
        <end position="395"/>
    </location>
</feature>
<feature type="non-terminal residue" evidence="3">
    <location>
        <position position="483"/>
    </location>
</feature>
<dbReference type="PANTHER" id="PTHR38048:SF1">
    <property type="entry name" value="HEMERYTHRIN-LIKE DOMAIN-CONTAINING PROTEIN"/>
    <property type="match status" value="1"/>
</dbReference>
<name>A0A135SVU4_9PEZI</name>